<organism evidence="2 3">
    <name type="scientific">Flavobacterium agricola</name>
    <dbReference type="NCBI Taxonomy" id="2870839"/>
    <lineage>
        <taxon>Bacteria</taxon>
        <taxon>Pseudomonadati</taxon>
        <taxon>Bacteroidota</taxon>
        <taxon>Flavobacteriia</taxon>
        <taxon>Flavobacteriales</taxon>
        <taxon>Flavobacteriaceae</taxon>
        <taxon>Flavobacterium</taxon>
    </lineage>
</organism>
<sequence length="252" mass="28629">MSNHPTPKNKPFIMLWKIGAKKTLVLETENDYAYVIQPENSNEIITQATGNDGKTEITFPDSGIYKLLIYSTQIFKVKHLGNVDPDNQFLDVLQWGDIKWHPVLSFLFFDLQDFKISATDAPHFSEDTSLKGMFKNATHFNSNISHWNVNQVTDMSYMFYNAKSFNQNISNWDVFNTISVSHMFYGATNFNQDLTNWNLGSAIHKDAIFNTPEQSITCLGAENLKNHGMSNTLKIILAAAAVLGLLGYYFFT</sequence>
<evidence type="ECO:0000313" key="2">
    <source>
        <dbReference type="EMBL" id="UYW01752.1"/>
    </source>
</evidence>
<keyword evidence="1" id="KW-1133">Transmembrane helix</keyword>
<evidence type="ECO:0000313" key="3">
    <source>
        <dbReference type="Proteomes" id="UP001163328"/>
    </source>
</evidence>
<keyword evidence="1" id="KW-0812">Transmembrane</keyword>
<reference evidence="2" key="1">
    <citation type="submission" date="2021-08" db="EMBL/GenBank/DDBJ databases">
        <title>Flavobacterium sp. strain CC-SYL302.</title>
        <authorList>
            <person name="Lin S.-Y."/>
            <person name="Lee T.-H."/>
            <person name="Young C.-C."/>
        </authorList>
    </citation>
    <scope>NUCLEOTIDE SEQUENCE</scope>
    <source>
        <strain evidence="2">CC-SYL302</strain>
    </source>
</reference>
<dbReference type="EMBL" id="CP081495">
    <property type="protein sequence ID" value="UYW01752.1"/>
    <property type="molecule type" value="Genomic_DNA"/>
</dbReference>
<evidence type="ECO:0000256" key="1">
    <source>
        <dbReference type="SAM" id="Phobius"/>
    </source>
</evidence>
<accession>A0ABY6M1S9</accession>
<feature type="transmembrane region" description="Helical" evidence="1">
    <location>
        <begin position="233"/>
        <end position="251"/>
    </location>
</feature>
<keyword evidence="3" id="KW-1185">Reference proteome</keyword>
<dbReference type="Pfam" id="PF03382">
    <property type="entry name" value="DUF285"/>
    <property type="match status" value="1"/>
</dbReference>
<name>A0ABY6M1S9_9FLAO</name>
<proteinExistence type="predicted"/>
<dbReference type="InterPro" id="IPR011889">
    <property type="entry name" value="Liste_lipo_26"/>
</dbReference>
<dbReference type="RefSeq" id="WP_264434224.1">
    <property type="nucleotide sequence ID" value="NZ_CP081495.1"/>
</dbReference>
<dbReference type="InterPro" id="IPR005046">
    <property type="entry name" value="DUF285"/>
</dbReference>
<dbReference type="NCBIfam" id="TIGR02167">
    <property type="entry name" value="Liste_lipo_26"/>
    <property type="match status" value="1"/>
</dbReference>
<dbReference type="Proteomes" id="UP001163328">
    <property type="component" value="Chromosome"/>
</dbReference>
<gene>
    <name evidence="2" type="ORF">K5I29_02175</name>
</gene>
<keyword evidence="1" id="KW-0472">Membrane</keyword>
<protein>
    <submittedName>
        <fullName evidence="2">DUF285 domain-containing protein</fullName>
    </submittedName>
</protein>